<dbReference type="Proteomes" id="UP001500731">
    <property type="component" value="Unassembled WGS sequence"/>
</dbReference>
<dbReference type="RefSeq" id="WP_345185281.1">
    <property type="nucleotide sequence ID" value="NZ_BAABGP010000008.1"/>
</dbReference>
<evidence type="ECO:0000313" key="2">
    <source>
        <dbReference type="EMBL" id="GAA4482199.1"/>
    </source>
</evidence>
<name>A0ABP8P7X2_9MICO</name>
<reference evidence="3" key="1">
    <citation type="journal article" date="2019" name="Int. J. Syst. Evol. Microbiol.">
        <title>The Global Catalogue of Microorganisms (GCM) 10K type strain sequencing project: providing services to taxonomists for standard genome sequencing and annotation.</title>
        <authorList>
            <consortium name="The Broad Institute Genomics Platform"/>
            <consortium name="The Broad Institute Genome Sequencing Center for Infectious Disease"/>
            <person name="Wu L."/>
            <person name="Ma J."/>
        </authorList>
    </citation>
    <scope>NUCLEOTIDE SEQUENCE [LARGE SCALE GENOMIC DNA]</scope>
    <source>
        <strain evidence="3">JCM 17839</strain>
    </source>
</reference>
<proteinExistence type="predicted"/>
<sequence>MLTRRAKSNSLLLILLAGAIGILSSTQTWLTVTRTDGGEPLDVAGNAALPVLAPLSLTALALAAALALVGPVMRRVFATIALAVGVLLGVMTIRILVQHPLDAVAPSLTKATGLAGDTALGAVVRAIAVGAWGWIALAAWILLVLGGALALVTAGRWKSGGRRYRTTATAPVDGPVDAVESWDDLSRGTDPTR</sequence>
<gene>
    <name evidence="2" type="ORF">GCM10023171_11810</name>
</gene>
<evidence type="ECO:0000256" key="1">
    <source>
        <dbReference type="SAM" id="Phobius"/>
    </source>
</evidence>
<feature type="transmembrane region" description="Helical" evidence="1">
    <location>
        <begin position="76"/>
        <end position="97"/>
    </location>
</feature>
<keyword evidence="1" id="KW-0472">Membrane</keyword>
<keyword evidence="3" id="KW-1185">Reference proteome</keyword>
<dbReference type="InterPro" id="IPR019051">
    <property type="entry name" value="Trp_biosyn_TM_oprn/chp"/>
</dbReference>
<accession>A0ABP8P7X2</accession>
<evidence type="ECO:0000313" key="3">
    <source>
        <dbReference type="Proteomes" id="UP001500731"/>
    </source>
</evidence>
<feature type="transmembrane region" description="Helical" evidence="1">
    <location>
        <begin position="131"/>
        <end position="155"/>
    </location>
</feature>
<organism evidence="2 3">
    <name type="scientific">Microbacterium panaciterrae</name>
    <dbReference type="NCBI Taxonomy" id="985759"/>
    <lineage>
        <taxon>Bacteria</taxon>
        <taxon>Bacillati</taxon>
        <taxon>Actinomycetota</taxon>
        <taxon>Actinomycetes</taxon>
        <taxon>Micrococcales</taxon>
        <taxon>Microbacteriaceae</taxon>
        <taxon>Microbacterium</taxon>
    </lineage>
</organism>
<keyword evidence="1" id="KW-0812">Transmembrane</keyword>
<feature type="transmembrane region" description="Helical" evidence="1">
    <location>
        <begin position="48"/>
        <end position="69"/>
    </location>
</feature>
<dbReference type="Pfam" id="PF09534">
    <property type="entry name" value="Trp_oprn_chp"/>
    <property type="match status" value="1"/>
</dbReference>
<comment type="caution">
    <text evidence="2">The sequence shown here is derived from an EMBL/GenBank/DDBJ whole genome shotgun (WGS) entry which is preliminary data.</text>
</comment>
<protein>
    <recommendedName>
        <fullName evidence="4">Trp biosynthesis-associated membrane protein</fullName>
    </recommendedName>
</protein>
<keyword evidence="1" id="KW-1133">Transmembrane helix</keyword>
<evidence type="ECO:0008006" key="4">
    <source>
        <dbReference type="Google" id="ProtNLM"/>
    </source>
</evidence>
<dbReference type="EMBL" id="BAABGP010000008">
    <property type="protein sequence ID" value="GAA4482199.1"/>
    <property type="molecule type" value="Genomic_DNA"/>
</dbReference>